<accession>A0ABS1CBY7</accession>
<organism evidence="8 9">
    <name type="scientific">Parvimonas parva</name>
    <dbReference type="NCBI Taxonomy" id="2769485"/>
    <lineage>
        <taxon>Bacteria</taxon>
        <taxon>Bacillati</taxon>
        <taxon>Bacillota</taxon>
        <taxon>Tissierellia</taxon>
        <taxon>Tissierellales</taxon>
        <taxon>Peptoniphilaceae</taxon>
        <taxon>Parvimonas</taxon>
    </lineage>
</organism>
<dbReference type="PROSITE" id="PS00095">
    <property type="entry name" value="C5_MTASE_2"/>
    <property type="match status" value="1"/>
</dbReference>
<proteinExistence type="inferred from homology"/>
<dbReference type="EMBL" id="JACVDA010000020">
    <property type="protein sequence ID" value="MBK1469022.1"/>
    <property type="molecule type" value="Genomic_DNA"/>
</dbReference>
<evidence type="ECO:0000256" key="6">
    <source>
        <dbReference type="RuleBase" id="RU000416"/>
    </source>
</evidence>
<comment type="caution">
    <text evidence="8">The sequence shown here is derived from an EMBL/GenBank/DDBJ whole genome shotgun (WGS) entry which is preliminary data.</text>
</comment>
<dbReference type="InterPro" id="IPR050750">
    <property type="entry name" value="C5-MTase"/>
</dbReference>
<dbReference type="InterPro" id="IPR031303">
    <property type="entry name" value="C5_meth_CS"/>
</dbReference>
<dbReference type="InterPro" id="IPR001525">
    <property type="entry name" value="C5_MeTfrase"/>
</dbReference>
<dbReference type="EC" id="2.1.1.37" evidence="7"/>
<dbReference type="GO" id="GO:0003886">
    <property type="term" value="F:DNA (cytosine-5-)-methyltransferase activity"/>
    <property type="evidence" value="ECO:0007669"/>
    <property type="project" value="UniProtKB-EC"/>
</dbReference>
<keyword evidence="4" id="KW-0680">Restriction system</keyword>
<evidence type="ECO:0000256" key="5">
    <source>
        <dbReference type="PROSITE-ProRule" id="PRU01016"/>
    </source>
</evidence>
<dbReference type="Proteomes" id="UP000823123">
    <property type="component" value="Unassembled WGS sequence"/>
</dbReference>
<dbReference type="Gene3D" id="3.40.50.150">
    <property type="entry name" value="Vaccinia Virus protein VP39"/>
    <property type="match status" value="1"/>
</dbReference>
<evidence type="ECO:0000313" key="8">
    <source>
        <dbReference type="EMBL" id="MBK1469022.1"/>
    </source>
</evidence>
<sequence>MEQLKVVELFGGIGAIRKALERQKFDFKVVDYVENNKFAVDSYNALFNEEYYPSSVVRYEIDMPCDFLFHGSPCQDFSIIGRRQGGKKDSKTRSSLLFETIRILKEMKYKPRWVIWENVKGALSEEYSSFSFYLKEMEKLGYQNKFEILNSIDFGIPQKRERVFVISFLGKNEFDFSKLEKKKMEKLEDFLQSDFDEKYIVTQKSILDCIGKKTTTQKRARIIKDYVYTIMIKQVRLPNSGLVDLKNGKYRFLTERECFRLMGFDDEDFERILKVVKIDKNKLSSNLYKLAGNSIVVNVLEAILKEIRRLEDKDEKISL</sequence>
<keyword evidence="3 5" id="KW-0949">S-adenosyl-L-methionine</keyword>
<name>A0ABS1CBY7_9FIRM</name>
<keyword evidence="2 5" id="KW-0808">Transferase</keyword>
<feature type="active site" evidence="5">
    <location>
        <position position="74"/>
    </location>
</feature>
<dbReference type="RefSeq" id="WP_201275877.1">
    <property type="nucleotide sequence ID" value="NZ_JACVDA010000020.1"/>
</dbReference>
<evidence type="ECO:0000256" key="2">
    <source>
        <dbReference type="ARBA" id="ARBA00022679"/>
    </source>
</evidence>
<evidence type="ECO:0000313" key="9">
    <source>
        <dbReference type="Proteomes" id="UP000823123"/>
    </source>
</evidence>
<comment type="similarity">
    <text evidence="5 6">Belongs to the class I-like SAM-binding methyltransferase superfamily. C5-methyltransferase family.</text>
</comment>
<gene>
    <name evidence="8" type="primary">dcm</name>
    <name evidence="8" type="ORF">IBJ83_06805</name>
</gene>
<evidence type="ECO:0000256" key="1">
    <source>
        <dbReference type="ARBA" id="ARBA00022603"/>
    </source>
</evidence>
<dbReference type="PRINTS" id="PR00105">
    <property type="entry name" value="C5METTRFRASE"/>
</dbReference>
<reference evidence="8 9" key="1">
    <citation type="submission" date="2020-09" db="EMBL/GenBank/DDBJ databases">
        <title>Parvimonas S3374 sp. nov.</title>
        <authorList>
            <person name="Buhl M."/>
        </authorList>
    </citation>
    <scope>NUCLEOTIDE SEQUENCE [LARGE SCALE GENOMIC DNA]</scope>
    <source>
        <strain evidence="8 9">S3374</strain>
    </source>
</reference>
<keyword evidence="1 5" id="KW-0489">Methyltransferase</keyword>
<dbReference type="InterPro" id="IPR018117">
    <property type="entry name" value="C5_DNA_meth_AS"/>
</dbReference>
<dbReference type="PROSITE" id="PS00094">
    <property type="entry name" value="C5_MTASE_1"/>
    <property type="match status" value="1"/>
</dbReference>
<dbReference type="PROSITE" id="PS51679">
    <property type="entry name" value="SAM_MT_C5"/>
    <property type="match status" value="1"/>
</dbReference>
<dbReference type="SUPFAM" id="SSF53335">
    <property type="entry name" value="S-adenosyl-L-methionine-dependent methyltransferases"/>
    <property type="match status" value="1"/>
</dbReference>
<dbReference type="NCBIfam" id="TIGR00675">
    <property type="entry name" value="dcm"/>
    <property type="match status" value="1"/>
</dbReference>
<evidence type="ECO:0000256" key="4">
    <source>
        <dbReference type="ARBA" id="ARBA00022747"/>
    </source>
</evidence>
<dbReference type="InterPro" id="IPR029063">
    <property type="entry name" value="SAM-dependent_MTases_sf"/>
</dbReference>
<dbReference type="PANTHER" id="PTHR46098">
    <property type="entry name" value="TRNA (CYTOSINE(38)-C(5))-METHYLTRANSFERASE"/>
    <property type="match status" value="1"/>
</dbReference>
<evidence type="ECO:0000256" key="7">
    <source>
        <dbReference type="RuleBase" id="RU000417"/>
    </source>
</evidence>
<comment type="catalytic activity">
    <reaction evidence="7">
        <text>a 2'-deoxycytidine in DNA + S-adenosyl-L-methionine = a 5-methyl-2'-deoxycytidine in DNA + S-adenosyl-L-homocysteine + H(+)</text>
        <dbReference type="Rhea" id="RHEA:13681"/>
        <dbReference type="Rhea" id="RHEA-COMP:11369"/>
        <dbReference type="Rhea" id="RHEA-COMP:11370"/>
        <dbReference type="ChEBI" id="CHEBI:15378"/>
        <dbReference type="ChEBI" id="CHEBI:57856"/>
        <dbReference type="ChEBI" id="CHEBI:59789"/>
        <dbReference type="ChEBI" id="CHEBI:85452"/>
        <dbReference type="ChEBI" id="CHEBI:85454"/>
        <dbReference type="EC" id="2.1.1.37"/>
    </reaction>
</comment>
<dbReference type="Pfam" id="PF00145">
    <property type="entry name" value="DNA_methylase"/>
    <property type="match status" value="1"/>
</dbReference>
<evidence type="ECO:0000256" key="3">
    <source>
        <dbReference type="ARBA" id="ARBA00022691"/>
    </source>
</evidence>
<dbReference type="GO" id="GO:0032259">
    <property type="term" value="P:methylation"/>
    <property type="evidence" value="ECO:0007669"/>
    <property type="project" value="UniProtKB-KW"/>
</dbReference>
<protein>
    <recommendedName>
        <fullName evidence="7">Cytosine-specific methyltransferase</fullName>
        <ecNumber evidence="7">2.1.1.37</ecNumber>
    </recommendedName>
</protein>
<keyword evidence="9" id="KW-1185">Reference proteome</keyword>
<dbReference type="PANTHER" id="PTHR46098:SF1">
    <property type="entry name" value="TRNA (CYTOSINE(38)-C(5))-METHYLTRANSFERASE"/>
    <property type="match status" value="1"/>
</dbReference>